<feature type="compositionally biased region" description="Low complexity" evidence="1">
    <location>
        <begin position="65"/>
        <end position="85"/>
    </location>
</feature>
<feature type="non-terminal residue" evidence="2">
    <location>
        <position position="1"/>
    </location>
</feature>
<gene>
    <name evidence="2" type="primary">Nfu_g_1_004686</name>
</gene>
<evidence type="ECO:0000313" key="2">
    <source>
        <dbReference type="EMBL" id="SBP13502.1"/>
    </source>
</evidence>
<proteinExistence type="predicted"/>
<feature type="compositionally biased region" description="Basic residues" evidence="1">
    <location>
        <begin position="1"/>
        <end position="18"/>
    </location>
</feature>
<organism evidence="2">
    <name type="scientific">Iconisemion striatum</name>
    <dbReference type="NCBI Taxonomy" id="60296"/>
    <lineage>
        <taxon>Eukaryota</taxon>
        <taxon>Metazoa</taxon>
        <taxon>Chordata</taxon>
        <taxon>Craniata</taxon>
        <taxon>Vertebrata</taxon>
        <taxon>Euteleostomi</taxon>
        <taxon>Actinopterygii</taxon>
        <taxon>Neopterygii</taxon>
        <taxon>Teleostei</taxon>
        <taxon>Neoteleostei</taxon>
        <taxon>Acanthomorphata</taxon>
        <taxon>Ovalentaria</taxon>
        <taxon>Atherinomorphae</taxon>
        <taxon>Cyprinodontiformes</taxon>
        <taxon>Nothobranchiidae</taxon>
        <taxon>Iconisemion</taxon>
    </lineage>
</organism>
<sequence length="85" mass="9389">QHHKKQPNTYHNQHKHPQRFFQQVHQDLGYRGPSFSPSPSAQGAGPGFGSESSSTKSDSPRGRETASTATSHSSEQSSRRQSQQT</sequence>
<dbReference type="EMBL" id="HADW01012102">
    <property type="protein sequence ID" value="SBP13502.1"/>
    <property type="molecule type" value="Transcribed_RNA"/>
</dbReference>
<reference evidence="2" key="2">
    <citation type="submission" date="2016-06" db="EMBL/GenBank/DDBJ databases">
        <title>The genome of a short-lived fish provides insights into sex chromosome evolution and the genetic control of aging.</title>
        <authorList>
            <person name="Reichwald K."/>
            <person name="Felder M."/>
            <person name="Petzold A."/>
            <person name="Koch P."/>
            <person name="Groth M."/>
            <person name="Platzer M."/>
        </authorList>
    </citation>
    <scope>NUCLEOTIDE SEQUENCE</scope>
    <source>
        <tissue evidence="2">Brain</tissue>
    </source>
</reference>
<evidence type="ECO:0000256" key="1">
    <source>
        <dbReference type="SAM" id="MobiDB-lite"/>
    </source>
</evidence>
<reference evidence="2" key="1">
    <citation type="submission" date="2016-05" db="EMBL/GenBank/DDBJ databases">
        <authorList>
            <person name="Lavstsen T."/>
            <person name="Jespersen J.S."/>
        </authorList>
    </citation>
    <scope>NUCLEOTIDE SEQUENCE</scope>
    <source>
        <tissue evidence="2">Brain</tissue>
    </source>
</reference>
<accession>A0A1A7X5Y3</accession>
<protein>
    <submittedName>
        <fullName evidence="2">Uncharacterized protein</fullName>
    </submittedName>
</protein>
<dbReference type="AlphaFoldDB" id="A0A1A7X5Y3"/>
<name>A0A1A7X5Y3_9TELE</name>
<feature type="non-terminal residue" evidence="2">
    <location>
        <position position="85"/>
    </location>
</feature>
<feature type="region of interest" description="Disordered" evidence="1">
    <location>
        <begin position="1"/>
        <end position="85"/>
    </location>
</feature>